<dbReference type="EMBL" id="JAPDMZ010000489">
    <property type="protein sequence ID" value="KAK0542591.1"/>
    <property type="molecule type" value="Genomic_DNA"/>
</dbReference>
<organism evidence="1 2">
    <name type="scientific">Tilletia horrida</name>
    <dbReference type="NCBI Taxonomy" id="155126"/>
    <lineage>
        <taxon>Eukaryota</taxon>
        <taxon>Fungi</taxon>
        <taxon>Dikarya</taxon>
        <taxon>Basidiomycota</taxon>
        <taxon>Ustilaginomycotina</taxon>
        <taxon>Exobasidiomycetes</taxon>
        <taxon>Tilletiales</taxon>
        <taxon>Tilletiaceae</taxon>
        <taxon>Tilletia</taxon>
    </lineage>
</organism>
<accession>A0AAN6JNH0</accession>
<gene>
    <name evidence="1" type="ORF">OC846_006690</name>
</gene>
<keyword evidence="2" id="KW-1185">Reference proteome</keyword>
<evidence type="ECO:0000313" key="2">
    <source>
        <dbReference type="Proteomes" id="UP001176517"/>
    </source>
</evidence>
<sequence>MAPYNITVFTSQPHHPSLAGKKLVLVRIVNGIEGRAPSTVVLAAEAPTSSVHFKLHQQDLGTEGSEHALALFYAAEGSEPDSTSPAATSRVASVYFGHGFANQVAVTYNPVADRWYGELGRDPLASALSAGYTPRDPIAVLKDVEQHSAELGHKHHNKLAESEGSNVDPTLGKETFDLDFSANPLTPGEQSSMEFFVAIVLSGTYGALDYQPLSTPGRINVSLGGPLPKTNALNAALHLAAGNGVFPASYKWKVSQVLF</sequence>
<reference evidence="1" key="1">
    <citation type="journal article" date="2023" name="PhytoFront">
        <title>Draft Genome Resources of Seven Strains of Tilletia horrida, Causal Agent of Kernel Smut of Rice.</title>
        <authorList>
            <person name="Khanal S."/>
            <person name="Antony Babu S."/>
            <person name="Zhou X.G."/>
        </authorList>
    </citation>
    <scope>NUCLEOTIDE SEQUENCE</scope>
    <source>
        <strain evidence="1">TX6</strain>
    </source>
</reference>
<evidence type="ECO:0000313" key="1">
    <source>
        <dbReference type="EMBL" id="KAK0542591.1"/>
    </source>
</evidence>
<dbReference type="AlphaFoldDB" id="A0AAN6JNH0"/>
<dbReference type="Proteomes" id="UP001176517">
    <property type="component" value="Unassembled WGS sequence"/>
</dbReference>
<name>A0AAN6JNH0_9BASI</name>
<comment type="caution">
    <text evidence="1">The sequence shown here is derived from an EMBL/GenBank/DDBJ whole genome shotgun (WGS) entry which is preliminary data.</text>
</comment>
<proteinExistence type="predicted"/>
<protein>
    <submittedName>
        <fullName evidence="1">Uncharacterized protein</fullName>
    </submittedName>
</protein>